<keyword evidence="3" id="KW-1185">Reference proteome</keyword>
<gene>
    <name evidence="2" type="ORF">GCM10011594_26450</name>
</gene>
<feature type="region of interest" description="Disordered" evidence="1">
    <location>
        <begin position="1"/>
        <end position="38"/>
    </location>
</feature>
<dbReference type="AlphaFoldDB" id="A0A917SZH8"/>
<organism evidence="2 3">
    <name type="scientific">Nakamurella endophytica</name>
    <dbReference type="NCBI Taxonomy" id="1748367"/>
    <lineage>
        <taxon>Bacteria</taxon>
        <taxon>Bacillati</taxon>
        <taxon>Actinomycetota</taxon>
        <taxon>Actinomycetes</taxon>
        <taxon>Nakamurellales</taxon>
        <taxon>Nakamurellaceae</taxon>
        <taxon>Nakamurella</taxon>
    </lineage>
</organism>
<proteinExistence type="predicted"/>
<reference evidence="2" key="1">
    <citation type="journal article" date="2014" name="Int. J. Syst. Evol. Microbiol.">
        <title>Complete genome sequence of Corynebacterium casei LMG S-19264T (=DSM 44701T), isolated from a smear-ripened cheese.</title>
        <authorList>
            <consortium name="US DOE Joint Genome Institute (JGI-PGF)"/>
            <person name="Walter F."/>
            <person name="Albersmeier A."/>
            <person name="Kalinowski J."/>
            <person name="Ruckert C."/>
        </authorList>
    </citation>
    <scope>NUCLEOTIDE SEQUENCE</scope>
    <source>
        <strain evidence="2">CGMCC 4.7308</strain>
    </source>
</reference>
<accession>A0A917SZH8</accession>
<feature type="compositionally biased region" description="Acidic residues" evidence="1">
    <location>
        <begin position="12"/>
        <end position="38"/>
    </location>
</feature>
<reference evidence="2" key="2">
    <citation type="submission" date="2020-09" db="EMBL/GenBank/DDBJ databases">
        <authorList>
            <person name="Sun Q."/>
            <person name="Zhou Y."/>
        </authorList>
    </citation>
    <scope>NUCLEOTIDE SEQUENCE</scope>
    <source>
        <strain evidence="2">CGMCC 4.7308</strain>
    </source>
</reference>
<comment type="caution">
    <text evidence="2">The sequence shown here is derived from an EMBL/GenBank/DDBJ whole genome shotgun (WGS) entry which is preliminary data.</text>
</comment>
<evidence type="ECO:0000313" key="3">
    <source>
        <dbReference type="Proteomes" id="UP000655208"/>
    </source>
</evidence>
<feature type="region of interest" description="Disordered" evidence="1">
    <location>
        <begin position="131"/>
        <end position="161"/>
    </location>
</feature>
<dbReference type="EMBL" id="BMNA01000004">
    <property type="protein sequence ID" value="GGM04903.1"/>
    <property type="molecule type" value="Genomic_DNA"/>
</dbReference>
<sequence>MPFPAPSASDGSPEELCADEAPEDPLDAPDESLLPDDMAELPDDMAELDSVIAELEPVMADDDAVSAADEDELDEELELDELPESDELPQAARVSAATAAPAATTTRMLVFTSSFSPWRWGRIGRVAGPGSCGGAEGECWSARPAQPTHTRSRRRRLNWSR</sequence>
<evidence type="ECO:0000313" key="2">
    <source>
        <dbReference type="EMBL" id="GGM04903.1"/>
    </source>
</evidence>
<dbReference type="Proteomes" id="UP000655208">
    <property type="component" value="Unassembled WGS sequence"/>
</dbReference>
<name>A0A917SZH8_9ACTN</name>
<feature type="compositionally biased region" description="Basic residues" evidence="1">
    <location>
        <begin position="150"/>
        <end position="161"/>
    </location>
</feature>
<protein>
    <submittedName>
        <fullName evidence="2">Uncharacterized protein</fullName>
    </submittedName>
</protein>
<evidence type="ECO:0000256" key="1">
    <source>
        <dbReference type="SAM" id="MobiDB-lite"/>
    </source>
</evidence>